<sequence length="532" mass="62208">MGEKVEQRLEQFVPTFEQLIKVGIYSQPEVKEIVRKRRSFEYSLQSKSATLDSYLKYIQYESAVMELTEQRKIEKGIDSNERLLSDTDWPRHINSIFRLATQKFSGDLKVWNLYFDFCLNTHSFKNLSRAFAECVRLHSHSPELWIRAATWEMNDNGNTEYAKSLMEQAIKQLPDQPKLYATYAETILHLAEQIKGRREIHGITEESDTTKAPLLIYAKALSQCPDKSEVYVLFQELFKKYDQPVEELTSQGIETGDPSILDYIAQKSEDPIAKYHEFIEKFNSRGLKIKFAHYLGKNKNGEELVKIIDDIDEFDDNETEIFVEYLINCNCLEDAEDLLQDDLTTPKLQRLKLKLLNAKISDNDKFISESLLLLTKFNTYEMNSDFLLLCARRVDSEKWMELVKSRVPFNTSNVIAKIFEFSYEKYGSKYAKDMLTTLLPMVNPTPEFIKVAIKVEESQDVVDPAKVRALHDLATSKWGSMNEDVWLDYCQYEYQHKNIKKLEEVRFKANKALIDASEFTRKYQERFCKKSK</sequence>
<keyword evidence="5" id="KW-0539">Nucleus</keyword>
<evidence type="ECO:0000256" key="1">
    <source>
        <dbReference type="ARBA" id="ARBA00004604"/>
    </source>
</evidence>
<dbReference type="InterPro" id="IPR013949">
    <property type="entry name" value="Utp6"/>
</dbReference>
<dbReference type="GO" id="GO:0030515">
    <property type="term" value="F:snoRNA binding"/>
    <property type="evidence" value="ECO:0007669"/>
    <property type="project" value="InterPro"/>
</dbReference>
<name>A0A1J4KLD7_9EUKA</name>
<dbReference type="RefSeq" id="XP_068363638.1">
    <property type="nucleotide sequence ID" value="XM_068501245.1"/>
</dbReference>
<evidence type="ECO:0000256" key="4">
    <source>
        <dbReference type="ARBA" id="ARBA00022737"/>
    </source>
</evidence>
<dbReference type="GO" id="GO:0000462">
    <property type="term" value="P:maturation of SSU-rRNA from tricistronic rRNA transcript (SSU-rRNA, 5.8S rRNA, LSU-rRNA)"/>
    <property type="evidence" value="ECO:0007669"/>
    <property type="project" value="InterPro"/>
</dbReference>
<dbReference type="SMART" id="SM00386">
    <property type="entry name" value="HAT"/>
    <property type="match status" value="4"/>
</dbReference>
<keyword evidence="4" id="KW-0677">Repeat</keyword>
<evidence type="ECO:0000256" key="5">
    <source>
        <dbReference type="ARBA" id="ARBA00023242"/>
    </source>
</evidence>
<evidence type="ECO:0008006" key="10">
    <source>
        <dbReference type="Google" id="ProtNLM"/>
    </source>
</evidence>
<evidence type="ECO:0000259" key="7">
    <source>
        <dbReference type="Pfam" id="PF24892"/>
    </source>
</evidence>
<dbReference type="GO" id="GO:0032040">
    <property type="term" value="C:small-subunit processome"/>
    <property type="evidence" value="ECO:0007669"/>
    <property type="project" value="TreeGrafter"/>
</dbReference>
<accession>A0A1J4KLD7</accession>
<evidence type="ECO:0000259" key="6">
    <source>
        <dbReference type="Pfam" id="PF08640"/>
    </source>
</evidence>
<proteinExistence type="inferred from homology"/>
<dbReference type="Proteomes" id="UP000179807">
    <property type="component" value="Unassembled WGS sequence"/>
</dbReference>
<dbReference type="PANTHER" id="PTHR23271:SF1">
    <property type="entry name" value="U3 SMALL NUCLEOLAR RNA-ASSOCIATED PROTEIN 6 HOMOLOG"/>
    <property type="match status" value="1"/>
</dbReference>
<dbReference type="Pfam" id="PF08640">
    <property type="entry name" value="U3_assoc_6"/>
    <property type="match status" value="1"/>
</dbReference>
<evidence type="ECO:0000313" key="9">
    <source>
        <dbReference type="Proteomes" id="UP000179807"/>
    </source>
</evidence>
<dbReference type="Gene3D" id="1.25.40.10">
    <property type="entry name" value="Tetratricopeptide repeat domain"/>
    <property type="match status" value="1"/>
</dbReference>
<organism evidence="8 9">
    <name type="scientific">Tritrichomonas foetus</name>
    <dbReference type="NCBI Taxonomy" id="1144522"/>
    <lineage>
        <taxon>Eukaryota</taxon>
        <taxon>Metamonada</taxon>
        <taxon>Parabasalia</taxon>
        <taxon>Tritrichomonadida</taxon>
        <taxon>Tritrichomonadidae</taxon>
        <taxon>Tritrichomonas</taxon>
    </lineage>
</organism>
<dbReference type="SUPFAM" id="SSF48452">
    <property type="entry name" value="TPR-like"/>
    <property type="match status" value="1"/>
</dbReference>
<dbReference type="Pfam" id="PF24892">
    <property type="entry name" value="UTP6_C"/>
    <property type="match status" value="1"/>
</dbReference>
<dbReference type="AlphaFoldDB" id="A0A1J4KLD7"/>
<keyword evidence="3" id="KW-0698">rRNA processing</keyword>
<dbReference type="OrthoDB" id="28112at2759"/>
<feature type="domain" description="U3 small nucleolar RNA-associated protein 6 homolog C-terminal" evidence="7">
    <location>
        <begin position="396"/>
        <end position="513"/>
    </location>
</feature>
<dbReference type="EMBL" id="MLAK01000609">
    <property type="protein sequence ID" value="OHT10502.1"/>
    <property type="molecule type" value="Genomic_DNA"/>
</dbReference>
<dbReference type="PANTHER" id="PTHR23271">
    <property type="entry name" value="HEPATOCELLULAR CARCINOMA-ASSOCIATED ANTIGEN 66"/>
    <property type="match status" value="1"/>
</dbReference>
<dbReference type="VEuPathDB" id="TrichDB:TRFO_20169"/>
<dbReference type="InterPro" id="IPR056907">
    <property type="entry name" value="UTP6_C"/>
</dbReference>
<feature type="domain" description="U3 small nucleolar RNA-associated protein 6 N-terminal" evidence="6">
    <location>
        <begin position="9"/>
        <end position="82"/>
    </location>
</feature>
<dbReference type="InterPro" id="IPR055347">
    <property type="entry name" value="UTP6_N"/>
</dbReference>
<comment type="caution">
    <text evidence="8">The sequence shown here is derived from an EMBL/GenBank/DDBJ whole genome shotgun (WGS) entry which is preliminary data.</text>
</comment>
<dbReference type="GeneID" id="94835949"/>
<reference evidence="8" key="1">
    <citation type="submission" date="2016-10" db="EMBL/GenBank/DDBJ databases">
        <authorList>
            <person name="Benchimol M."/>
            <person name="Almeida L.G."/>
            <person name="Vasconcelos A.T."/>
            <person name="Perreira-Neves A."/>
            <person name="Rosa I.A."/>
            <person name="Tasca T."/>
            <person name="Bogo M.R."/>
            <person name="de Souza W."/>
        </authorList>
    </citation>
    <scope>NUCLEOTIDE SEQUENCE [LARGE SCALE GENOMIC DNA]</scope>
    <source>
        <strain evidence="8">K</strain>
    </source>
</reference>
<dbReference type="GO" id="GO:0034388">
    <property type="term" value="C:Pwp2p-containing subcomplex of 90S preribosome"/>
    <property type="evidence" value="ECO:0007669"/>
    <property type="project" value="TreeGrafter"/>
</dbReference>
<dbReference type="InterPro" id="IPR011990">
    <property type="entry name" value="TPR-like_helical_dom_sf"/>
</dbReference>
<evidence type="ECO:0000313" key="8">
    <source>
        <dbReference type="EMBL" id="OHT10502.1"/>
    </source>
</evidence>
<comment type="subcellular location">
    <subcellularLocation>
        <location evidence="1">Nucleus</location>
        <location evidence="1">Nucleolus</location>
    </subcellularLocation>
</comment>
<comment type="similarity">
    <text evidence="2">Belongs to the UTP6 family.</text>
</comment>
<dbReference type="InterPro" id="IPR003107">
    <property type="entry name" value="HAT"/>
</dbReference>
<keyword evidence="9" id="KW-1185">Reference proteome</keyword>
<gene>
    <name evidence="8" type="ORF">TRFO_20169</name>
</gene>
<evidence type="ECO:0000256" key="3">
    <source>
        <dbReference type="ARBA" id="ARBA00022552"/>
    </source>
</evidence>
<protein>
    <recommendedName>
        <fullName evidence="10">U3 small nucleolar RNA-associated protein 6</fullName>
    </recommendedName>
</protein>
<evidence type="ECO:0000256" key="2">
    <source>
        <dbReference type="ARBA" id="ARBA00010734"/>
    </source>
</evidence>